<proteinExistence type="predicted"/>
<dbReference type="SUPFAM" id="SSF56529">
    <property type="entry name" value="FAH"/>
    <property type="match status" value="1"/>
</dbReference>
<feature type="domain" description="Fumarylacetoacetase-like C-terminal" evidence="2">
    <location>
        <begin position="47"/>
        <end position="92"/>
    </location>
</feature>
<gene>
    <name evidence="3" type="ORF">ACFFSA_30760</name>
</gene>
<organism evidence="3 4">
    <name type="scientific">Nonomuraea helvata</name>
    <dbReference type="NCBI Taxonomy" id="37484"/>
    <lineage>
        <taxon>Bacteria</taxon>
        <taxon>Bacillati</taxon>
        <taxon>Actinomycetota</taxon>
        <taxon>Actinomycetes</taxon>
        <taxon>Streptosporangiales</taxon>
        <taxon>Streptosporangiaceae</taxon>
        <taxon>Nonomuraea</taxon>
    </lineage>
</organism>
<dbReference type="RefSeq" id="WP_344987426.1">
    <property type="nucleotide sequence ID" value="NZ_BAAAXV010000001.1"/>
</dbReference>
<dbReference type="Proteomes" id="UP001589532">
    <property type="component" value="Unassembled WGS sequence"/>
</dbReference>
<name>A0ABV5S9J8_9ACTN</name>
<evidence type="ECO:0000256" key="1">
    <source>
        <dbReference type="SAM" id="MobiDB-lite"/>
    </source>
</evidence>
<protein>
    <submittedName>
        <fullName evidence="3">Fumarylacetoacetate hydrolase family protein</fullName>
    </submittedName>
</protein>
<dbReference type="Pfam" id="PF01557">
    <property type="entry name" value="FAA_hydrolase"/>
    <property type="match status" value="1"/>
</dbReference>
<reference evidence="3 4" key="1">
    <citation type="submission" date="2024-09" db="EMBL/GenBank/DDBJ databases">
        <authorList>
            <person name="Sun Q."/>
            <person name="Mori K."/>
        </authorList>
    </citation>
    <scope>NUCLEOTIDE SEQUENCE [LARGE SCALE GENOMIC DNA]</scope>
    <source>
        <strain evidence="3 4">JCM 3143</strain>
    </source>
</reference>
<dbReference type="PANTHER" id="PTHR43211">
    <property type="entry name" value="FUMARYLACETOACETATE HYDROLASE"/>
    <property type="match status" value="1"/>
</dbReference>
<dbReference type="EMBL" id="JBHMBW010000033">
    <property type="protein sequence ID" value="MFB9627483.1"/>
    <property type="molecule type" value="Genomic_DNA"/>
</dbReference>
<evidence type="ECO:0000313" key="4">
    <source>
        <dbReference type="Proteomes" id="UP001589532"/>
    </source>
</evidence>
<dbReference type="Gene3D" id="3.90.850.10">
    <property type="entry name" value="Fumarylacetoacetase-like, C-terminal domain"/>
    <property type="match status" value="1"/>
</dbReference>
<dbReference type="PANTHER" id="PTHR43211:SF1">
    <property type="entry name" value="BLL6422 PROTEIN"/>
    <property type="match status" value="1"/>
</dbReference>
<feature type="compositionally biased region" description="Polar residues" evidence="1">
    <location>
        <begin position="103"/>
        <end position="122"/>
    </location>
</feature>
<keyword evidence="3" id="KW-0378">Hydrolase</keyword>
<accession>A0ABV5S9J8</accession>
<evidence type="ECO:0000259" key="2">
    <source>
        <dbReference type="Pfam" id="PF01557"/>
    </source>
</evidence>
<comment type="caution">
    <text evidence="3">The sequence shown here is derived from an EMBL/GenBank/DDBJ whole genome shotgun (WGS) entry which is preliminary data.</text>
</comment>
<dbReference type="GO" id="GO:0016787">
    <property type="term" value="F:hydrolase activity"/>
    <property type="evidence" value="ECO:0007669"/>
    <property type="project" value="UniProtKB-KW"/>
</dbReference>
<evidence type="ECO:0000313" key="3">
    <source>
        <dbReference type="EMBL" id="MFB9627483.1"/>
    </source>
</evidence>
<sequence length="122" mass="12440">MTLGELVQRPPPSCGPLTEELLFAPAVVEDRGPGGVGVLCEPPVWDQVPAFYFGNAGAVVGPYDPVLIPPGSAWLDYELEVAAIVGMGGTGLSPNAPDGTLPATPSSATGQHATCRSANPRC</sequence>
<dbReference type="InterPro" id="IPR036663">
    <property type="entry name" value="Fumarylacetoacetase_C_sf"/>
</dbReference>
<feature type="region of interest" description="Disordered" evidence="1">
    <location>
        <begin position="92"/>
        <end position="122"/>
    </location>
</feature>
<dbReference type="InterPro" id="IPR011234">
    <property type="entry name" value="Fumarylacetoacetase-like_C"/>
</dbReference>
<keyword evidence="4" id="KW-1185">Reference proteome</keyword>